<dbReference type="InterPro" id="IPR021457">
    <property type="entry name" value="DUF3108"/>
</dbReference>
<reference evidence="2 3" key="1">
    <citation type="submission" date="2020-08" db="EMBL/GenBank/DDBJ databases">
        <title>Genomic Encyclopedia of Type Strains, Phase IV (KMG-IV): sequencing the most valuable type-strain genomes for metagenomic binning, comparative biology and taxonomic classification.</title>
        <authorList>
            <person name="Goeker M."/>
        </authorList>
    </citation>
    <scope>NUCLEOTIDE SEQUENCE [LARGE SCALE GENOMIC DNA]</scope>
    <source>
        <strain evidence="2 3">DSM 25481</strain>
    </source>
</reference>
<dbReference type="Pfam" id="PF11306">
    <property type="entry name" value="DUF3108"/>
    <property type="match status" value="1"/>
</dbReference>
<keyword evidence="3" id="KW-1185">Reference proteome</keyword>
<accession>A0A7W6GF77</accession>
<evidence type="ECO:0008006" key="4">
    <source>
        <dbReference type="Google" id="ProtNLM"/>
    </source>
</evidence>
<sequence>MKTTFKAARRPLSSVALGLALATLTATSPLMAETAGPGETRIRARYAMTLAGFDIGTATMQAGVGRSSYDMNLSVRMTGLVKFFTGGRGAATSRGGVENARVTPTAYALNTRANNKGQIIRFALAGGAVRQMSVEPPPKTKDTIPVTDTDKRGIVDPLSALVMPVAGSGDLLAPASCDRTLPVFDGRQRFDVALRYDRTETAVADPAVKGSYDGKLIVCKASYKAISGHKPGRSQTTFMENNKDMEVWLAPVAGTRALLPWKISVRTQLGKAVITATSFVVDAGETQASGGKGTSL</sequence>
<dbReference type="AlphaFoldDB" id="A0A7W6GF77"/>
<dbReference type="Proteomes" id="UP000528964">
    <property type="component" value="Unassembled WGS sequence"/>
</dbReference>
<name>A0A7W6GF77_9HYPH</name>
<proteinExistence type="predicted"/>
<feature type="signal peptide" evidence="1">
    <location>
        <begin position="1"/>
        <end position="32"/>
    </location>
</feature>
<dbReference type="EMBL" id="JACIDR010000002">
    <property type="protein sequence ID" value="MBB3972647.1"/>
    <property type="molecule type" value="Genomic_DNA"/>
</dbReference>
<evidence type="ECO:0000256" key="1">
    <source>
        <dbReference type="SAM" id="SignalP"/>
    </source>
</evidence>
<organism evidence="2 3">
    <name type="scientific">Hansschlegelia beijingensis</name>
    <dbReference type="NCBI Taxonomy" id="1133344"/>
    <lineage>
        <taxon>Bacteria</taxon>
        <taxon>Pseudomonadati</taxon>
        <taxon>Pseudomonadota</taxon>
        <taxon>Alphaproteobacteria</taxon>
        <taxon>Hyphomicrobiales</taxon>
        <taxon>Methylopilaceae</taxon>
        <taxon>Hansschlegelia</taxon>
    </lineage>
</organism>
<dbReference type="RefSeq" id="WP_183394538.1">
    <property type="nucleotide sequence ID" value="NZ_JACIDR010000002.1"/>
</dbReference>
<gene>
    <name evidence="2" type="ORF">GGR24_001304</name>
</gene>
<evidence type="ECO:0000313" key="3">
    <source>
        <dbReference type="Proteomes" id="UP000528964"/>
    </source>
</evidence>
<feature type="chain" id="PRO_5031266069" description="DUF3108 domain-containing protein" evidence="1">
    <location>
        <begin position="33"/>
        <end position="296"/>
    </location>
</feature>
<protein>
    <recommendedName>
        <fullName evidence="4">DUF3108 domain-containing protein</fullName>
    </recommendedName>
</protein>
<comment type="caution">
    <text evidence="2">The sequence shown here is derived from an EMBL/GenBank/DDBJ whole genome shotgun (WGS) entry which is preliminary data.</text>
</comment>
<evidence type="ECO:0000313" key="2">
    <source>
        <dbReference type="EMBL" id="MBB3972647.1"/>
    </source>
</evidence>
<keyword evidence="1" id="KW-0732">Signal</keyword>